<comment type="caution">
    <text evidence="7">The sequence shown here is derived from an EMBL/GenBank/DDBJ whole genome shotgun (WGS) entry which is preliminary data.</text>
</comment>
<dbReference type="PANTHER" id="PTHR23507">
    <property type="entry name" value="ZGC:174356"/>
    <property type="match status" value="1"/>
</dbReference>
<feature type="compositionally biased region" description="Basic and acidic residues" evidence="5">
    <location>
        <begin position="1"/>
        <end position="25"/>
    </location>
</feature>
<dbReference type="OrthoDB" id="3026777at2759"/>
<name>A0A8H6W9E4_9AGAR</name>
<dbReference type="GO" id="GO:0022857">
    <property type="term" value="F:transmembrane transporter activity"/>
    <property type="evidence" value="ECO:0007669"/>
    <property type="project" value="InterPro"/>
</dbReference>
<proteinExistence type="predicted"/>
<dbReference type="Proteomes" id="UP000636479">
    <property type="component" value="Unassembled WGS sequence"/>
</dbReference>
<keyword evidence="2 6" id="KW-0812">Transmembrane</keyword>
<protein>
    <submittedName>
        <fullName evidence="7">Putative membrane protein C14C4.07</fullName>
    </submittedName>
</protein>
<feature type="transmembrane region" description="Helical" evidence="6">
    <location>
        <begin position="164"/>
        <end position="187"/>
    </location>
</feature>
<evidence type="ECO:0000313" key="8">
    <source>
        <dbReference type="Proteomes" id="UP000636479"/>
    </source>
</evidence>
<organism evidence="7 8">
    <name type="scientific">Mycena indigotica</name>
    <dbReference type="NCBI Taxonomy" id="2126181"/>
    <lineage>
        <taxon>Eukaryota</taxon>
        <taxon>Fungi</taxon>
        <taxon>Dikarya</taxon>
        <taxon>Basidiomycota</taxon>
        <taxon>Agaricomycotina</taxon>
        <taxon>Agaricomycetes</taxon>
        <taxon>Agaricomycetidae</taxon>
        <taxon>Agaricales</taxon>
        <taxon>Marasmiineae</taxon>
        <taxon>Mycenaceae</taxon>
        <taxon>Mycena</taxon>
    </lineage>
</organism>
<evidence type="ECO:0000256" key="3">
    <source>
        <dbReference type="ARBA" id="ARBA00022989"/>
    </source>
</evidence>
<evidence type="ECO:0000313" key="7">
    <source>
        <dbReference type="EMBL" id="KAF7304044.1"/>
    </source>
</evidence>
<feature type="transmembrane region" description="Helical" evidence="6">
    <location>
        <begin position="431"/>
        <end position="451"/>
    </location>
</feature>
<feature type="transmembrane region" description="Helical" evidence="6">
    <location>
        <begin position="131"/>
        <end position="152"/>
    </location>
</feature>
<dbReference type="GeneID" id="59345611"/>
<feature type="transmembrane region" description="Helical" evidence="6">
    <location>
        <begin position="199"/>
        <end position="223"/>
    </location>
</feature>
<reference evidence="7" key="1">
    <citation type="submission" date="2020-05" db="EMBL/GenBank/DDBJ databases">
        <title>Mycena genomes resolve the evolution of fungal bioluminescence.</title>
        <authorList>
            <person name="Tsai I.J."/>
        </authorList>
    </citation>
    <scope>NUCLEOTIDE SEQUENCE</scope>
    <source>
        <strain evidence="7">171206Taipei</strain>
    </source>
</reference>
<feature type="transmembrane region" description="Helical" evidence="6">
    <location>
        <begin position="102"/>
        <end position="119"/>
    </location>
</feature>
<keyword evidence="8" id="KW-1185">Reference proteome</keyword>
<keyword evidence="4 6" id="KW-0472">Membrane</keyword>
<dbReference type="EMBL" id="JACAZF010000005">
    <property type="protein sequence ID" value="KAF7304044.1"/>
    <property type="molecule type" value="Genomic_DNA"/>
</dbReference>
<feature type="transmembrane region" description="Helical" evidence="6">
    <location>
        <begin position="229"/>
        <end position="248"/>
    </location>
</feature>
<evidence type="ECO:0000256" key="2">
    <source>
        <dbReference type="ARBA" id="ARBA00022692"/>
    </source>
</evidence>
<dbReference type="RefSeq" id="XP_037221016.1">
    <property type="nucleotide sequence ID" value="XM_037363095.1"/>
</dbReference>
<comment type="subcellular location">
    <subcellularLocation>
        <location evidence="1">Membrane</location>
        <topology evidence="1">Multi-pass membrane protein</topology>
    </subcellularLocation>
</comment>
<dbReference type="InterPro" id="IPR011701">
    <property type="entry name" value="MFS"/>
</dbReference>
<evidence type="ECO:0000256" key="5">
    <source>
        <dbReference type="SAM" id="MobiDB-lite"/>
    </source>
</evidence>
<evidence type="ECO:0000256" key="6">
    <source>
        <dbReference type="SAM" id="Phobius"/>
    </source>
</evidence>
<dbReference type="SUPFAM" id="SSF103473">
    <property type="entry name" value="MFS general substrate transporter"/>
    <property type="match status" value="1"/>
</dbReference>
<dbReference type="InterPro" id="IPR036259">
    <property type="entry name" value="MFS_trans_sf"/>
</dbReference>
<dbReference type="AlphaFoldDB" id="A0A8H6W9E4"/>
<feature type="region of interest" description="Disordered" evidence="5">
    <location>
        <begin position="1"/>
        <end position="33"/>
    </location>
</feature>
<feature type="transmembrane region" description="Helical" evidence="6">
    <location>
        <begin position="37"/>
        <end position="58"/>
    </location>
</feature>
<dbReference type="Gene3D" id="1.20.1250.20">
    <property type="entry name" value="MFS general substrate transporter like domains"/>
    <property type="match status" value="1"/>
</dbReference>
<evidence type="ECO:0000256" key="4">
    <source>
        <dbReference type="ARBA" id="ARBA00023136"/>
    </source>
</evidence>
<feature type="transmembrane region" description="Helical" evidence="6">
    <location>
        <begin position="367"/>
        <end position="387"/>
    </location>
</feature>
<sequence length="498" mass="53793">MTTHYGRDDREREARETDALLPRREDEDDRDSGKAGFGLGVGGGFTWLLGVLLLSSVARGASMHARFEHYQDEFCPTSHPDSPCGYFAPYFHLPGFTLWTDFTSRFAAFVVSFVSIGFWSQLGDTRGRRPVLLGVVLGTVVFDLLFHAVALAGPALGEEEKRDVLSIAFIVQGLLGGWPAFFGAVNAYTVDVARPSSRLVLFGIVEAVGMVGVVFGGALGAAIRSFRYTYLFSALLGAVNAGIVWRLLPDSKPQPPTDRYEHVQRREESLVASVFVPFTVLFPGSGKALPLLGVASYAYSLTGALETSMLRYTELYAYPGSSGRTPILWVIYLLPRILTLATLLLLPRLLPRSPRAGLHVPHELTRTSLLLLLLLPLTITLFCARVGDHTGAPVLYAVCALLLPSIARLPALGTRALAVGFLERAGRGRDVGTLMGALALWAELGAAISYVDLSYAGAGMFMETGVWAFIALVCVMPDPPAPVPVAPVGEGERRRPEA</sequence>
<dbReference type="GO" id="GO:0016020">
    <property type="term" value="C:membrane"/>
    <property type="evidence" value="ECO:0007669"/>
    <property type="project" value="UniProtKB-SubCell"/>
</dbReference>
<dbReference type="Pfam" id="PF07690">
    <property type="entry name" value="MFS_1"/>
    <property type="match status" value="1"/>
</dbReference>
<keyword evidence="3 6" id="KW-1133">Transmembrane helix</keyword>
<feature type="transmembrane region" description="Helical" evidence="6">
    <location>
        <begin position="327"/>
        <end position="346"/>
    </location>
</feature>
<feature type="transmembrane region" description="Helical" evidence="6">
    <location>
        <begin position="393"/>
        <end position="411"/>
    </location>
</feature>
<gene>
    <name evidence="7" type="ORF">MIND_00635700</name>
</gene>
<dbReference type="PANTHER" id="PTHR23507:SF1">
    <property type="entry name" value="FI18259P1-RELATED"/>
    <property type="match status" value="1"/>
</dbReference>
<accession>A0A8H6W9E4</accession>
<evidence type="ECO:0000256" key="1">
    <source>
        <dbReference type="ARBA" id="ARBA00004141"/>
    </source>
</evidence>
<feature type="transmembrane region" description="Helical" evidence="6">
    <location>
        <begin position="269"/>
        <end position="286"/>
    </location>
</feature>